<evidence type="ECO:0000256" key="2">
    <source>
        <dbReference type="SAM" id="MobiDB-lite"/>
    </source>
</evidence>
<dbReference type="InterPro" id="IPR012677">
    <property type="entry name" value="Nucleotide-bd_a/b_plait_sf"/>
</dbReference>
<dbReference type="EMBL" id="KN880585">
    <property type="protein sequence ID" value="KIY65556.1"/>
    <property type="molecule type" value="Genomic_DNA"/>
</dbReference>
<gene>
    <name evidence="4" type="ORF">CYLTODRAFT_424228</name>
</gene>
<dbReference type="Proteomes" id="UP000054007">
    <property type="component" value="Unassembled WGS sequence"/>
</dbReference>
<dbReference type="OrthoDB" id="2786002at2759"/>
<dbReference type="Pfam" id="PF00076">
    <property type="entry name" value="RRM_1"/>
    <property type="match status" value="1"/>
</dbReference>
<evidence type="ECO:0000313" key="5">
    <source>
        <dbReference type="Proteomes" id="UP000054007"/>
    </source>
</evidence>
<dbReference type="SUPFAM" id="SSF54928">
    <property type="entry name" value="RNA-binding domain, RBD"/>
    <property type="match status" value="1"/>
</dbReference>
<reference evidence="4 5" key="1">
    <citation type="journal article" date="2015" name="Fungal Genet. Biol.">
        <title>Evolution of novel wood decay mechanisms in Agaricales revealed by the genome sequences of Fistulina hepatica and Cylindrobasidium torrendii.</title>
        <authorList>
            <person name="Floudas D."/>
            <person name="Held B.W."/>
            <person name="Riley R."/>
            <person name="Nagy L.G."/>
            <person name="Koehler G."/>
            <person name="Ransdell A.S."/>
            <person name="Younus H."/>
            <person name="Chow J."/>
            <person name="Chiniquy J."/>
            <person name="Lipzen A."/>
            <person name="Tritt A."/>
            <person name="Sun H."/>
            <person name="Haridas S."/>
            <person name="LaButti K."/>
            <person name="Ohm R.A."/>
            <person name="Kues U."/>
            <person name="Blanchette R.A."/>
            <person name="Grigoriev I.V."/>
            <person name="Minto R.E."/>
            <person name="Hibbett D.S."/>
        </authorList>
    </citation>
    <scope>NUCLEOTIDE SEQUENCE [LARGE SCALE GENOMIC DNA]</scope>
    <source>
        <strain evidence="4 5">FP15055 ss-10</strain>
    </source>
</reference>
<sequence>MFSGRLSSTITFRPKCAPLPWLYKAYSTGTQASSCSDNLARNGTQASTSSSPQASTSSSPPESARGYQPTRLFVAKIHKSVTDSDIKAAFGDVAGIIRKRLNTGYAFVDFKTHADAHRVLQAHAEVPIVLRGTALRVEMSEQGVTPNHGERRYRSDHLLRSFLS</sequence>
<dbReference type="AlphaFoldDB" id="A0A0D7B7N3"/>
<dbReference type="InterPro" id="IPR000504">
    <property type="entry name" value="RRM_dom"/>
</dbReference>
<accession>A0A0D7B7N3</accession>
<keyword evidence="5" id="KW-1185">Reference proteome</keyword>
<evidence type="ECO:0000256" key="1">
    <source>
        <dbReference type="PROSITE-ProRule" id="PRU00176"/>
    </source>
</evidence>
<evidence type="ECO:0000313" key="4">
    <source>
        <dbReference type="EMBL" id="KIY65556.1"/>
    </source>
</evidence>
<dbReference type="SMART" id="SM00360">
    <property type="entry name" value="RRM"/>
    <property type="match status" value="1"/>
</dbReference>
<name>A0A0D7B7N3_9AGAR</name>
<keyword evidence="1" id="KW-0694">RNA-binding</keyword>
<feature type="compositionally biased region" description="Polar residues" evidence="2">
    <location>
        <begin position="34"/>
        <end position="43"/>
    </location>
</feature>
<feature type="region of interest" description="Disordered" evidence="2">
    <location>
        <begin position="34"/>
        <end position="67"/>
    </location>
</feature>
<dbReference type="CDD" id="cd00590">
    <property type="entry name" value="RRM_SF"/>
    <property type="match status" value="1"/>
</dbReference>
<evidence type="ECO:0000259" key="3">
    <source>
        <dbReference type="PROSITE" id="PS50102"/>
    </source>
</evidence>
<feature type="domain" description="RRM" evidence="3">
    <location>
        <begin position="70"/>
        <end position="142"/>
    </location>
</feature>
<dbReference type="GO" id="GO:0003723">
    <property type="term" value="F:RNA binding"/>
    <property type="evidence" value="ECO:0007669"/>
    <property type="project" value="UniProtKB-UniRule"/>
</dbReference>
<protein>
    <recommendedName>
        <fullName evidence="3">RRM domain-containing protein</fullName>
    </recommendedName>
</protein>
<proteinExistence type="predicted"/>
<dbReference type="InterPro" id="IPR035979">
    <property type="entry name" value="RBD_domain_sf"/>
</dbReference>
<dbReference type="Gene3D" id="3.30.70.330">
    <property type="match status" value="1"/>
</dbReference>
<feature type="compositionally biased region" description="Low complexity" evidence="2">
    <location>
        <begin position="44"/>
        <end position="64"/>
    </location>
</feature>
<dbReference type="PROSITE" id="PS50102">
    <property type="entry name" value="RRM"/>
    <property type="match status" value="1"/>
</dbReference>
<organism evidence="4 5">
    <name type="scientific">Cylindrobasidium torrendii FP15055 ss-10</name>
    <dbReference type="NCBI Taxonomy" id="1314674"/>
    <lineage>
        <taxon>Eukaryota</taxon>
        <taxon>Fungi</taxon>
        <taxon>Dikarya</taxon>
        <taxon>Basidiomycota</taxon>
        <taxon>Agaricomycotina</taxon>
        <taxon>Agaricomycetes</taxon>
        <taxon>Agaricomycetidae</taxon>
        <taxon>Agaricales</taxon>
        <taxon>Marasmiineae</taxon>
        <taxon>Physalacriaceae</taxon>
        <taxon>Cylindrobasidium</taxon>
    </lineage>
</organism>